<evidence type="ECO:0000313" key="2">
    <source>
        <dbReference type="EMBL" id="KAF3429489.1"/>
    </source>
</evidence>
<dbReference type="AlphaFoldDB" id="A0A833RUW9"/>
<evidence type="ECO:0000256" key="1">
    <source>
        <dbReference type="SAM" id="MobiDB-lite"/>
    </source>
</evidence>
<evidence type="ECO:0000313" key="3">
    <source>
        <dbReference type="Proteomes" id="UP000655588"/>
    </source>
</evidence>
<organism evidence="2 3">
    <name type="scientific">Frieseomelitta varia</name>
    <dbReference type="NCBI Taxonomy" id="561572"/>
    <lineage>
        <taxon>Eukaryota</taxon>
        <taxon>Metazoa</taxon>
        <taxon>Ecdysozoa</taxon>
        <taxon>Arthropoda</taxon>
        <taxon>Hexapoda</taxon>
        <taxon>Insecta</taxon>
        <taxon>Pterygota</taxon>
        <taxon>Neoptera</taxon>
        <taxon>Endopterygota</taxon>
        <taxon>Hymenoptera</taxon>
        <taxon>Apocrita</taxon>
        <taxon>Aculeata</taxon>
        <taxon>Apoidea</taxon>
        <taxon>Anthophila</taxon>
        <taxon>Apidae</taxon>
        <taxon>Frieseomelitta</taxon>
    </lineage>
</organism>
<name>A0A833RUW9_9HYME</name>
<keyword evidence="3" id="KW-1185">Reference proteome</keyword>
<feature type="compositionally biased region" description="Polar residues" evidence="1">
    <location>
        <begin position="205"/>
        <end position="215"/>
    </location>
</feature>
<reference evidence="2" key="1">
    <citation type="submission" date="2019-11" db="EMBL/GenBank/DDBJ databases">
        <title>The nuclear and mitochondrial genomes of Frieseomelitta varia - a highly eusocial stingless bee (Meliponini) with a permanently sterile worker caste.</title>
        <authorList>
            <person name="Freitas F.C.P."/>
            <person name="Lourenco A.P."/>
            <person name="Nunes F.M.F."/>
            <person name="Paschoal A.R."/>
            <person name="Abreu F.C.P."/>
            <person name="Barbin F.O."/>
            <person name="Bataglia L."/>
            <person name="Cardoso-Junior C.A.M."/>
            <person name="Cervoni M.S."/>
            <person name="Silva S.R."/>
            <person name="Dalarmi F."/>
            <person name="Del Lama M.A."/>
            <person name="Depintor T.S."/>
            <person name="Ferreira K.M."/>
            <person name="Goria P.S."/>
            <person name="Jaskot M.C."/>
            <person name="Lago D.C."/>
            <person name="Luna-Lucena D."/>
            <person name="Moda L.M."/>
            <person name="Nascimento L."/>
            <person name="Pedrino M."/>
            <person name="Rabico F.O."/>
            <person name="Sanches F.C."/>
            <person name="Santos D.E."/>
            <person name="Santos C.G."/>
            <person name="Vieira J."/>
            <person name="Lopes T.F."/>
            <person name="Barchuk A.R."/>
            <person name="Hartfelder K."/>
            <person name="Simoes Z.L.P."/>
            <person name="Bitondi M.M.G."/>
            <person name="Pinheiro D.G."/>
        </authorList>
    </citation>
    <scope>NUCLEOTIDE SEQUENCE</scope>
    <source>
        <strain evidence="2">USP_RPSP 00005682</strain>
        <tissue evidence="2">Whole individual</tissue>
    </source>
</reference>
<dbReference type="EMBL" id="WNWW01000161">
    <property type="protein sequence ID" value="KAF3429489.1"/>
    <property type="molecule type" value="Genomic_DNA"/>
</dbReference>
<protein>
    <submittedName>
        <fullName evidence="2">Uncharacterized protein</fullName>
    </submittedName>
</protein>
<feature type="region of interest" description="Disordered" evidence="1">
    <location>
        <begin position="203"/>
        <end position="223"/>
    </location>
</feature>
<accession>A0A833RUW9</accession>
<dbReference type="Proteomes" id="UP000655588">
    <property type="component" value="Unassembled WGS sequence"/>
</dbReference>
<sequence length="223" mass="25636">MNGNNRSQVNRISTRISKRISVYENLKPMSQFDLRFKGYRSMKHVTEANEKMFLKAGLILTMELNKEIKIASSFFIQTLFKCSIQEELVENIQSINIKLRIYHLPLLIYQRLLLSLKSQKKEHVACKSIKFSRKNGKLVILTSMLVIATCIHVNGSPRIRYPTLATISSNGQHAVFLRAFVSVRVLSLWIVFRTRQEVLGVPSARQRSADQSPETVSHDEQTE</sequence>
<comment type="caution">
    <text evidence="2">The sequence shown here is derived from an EMBL/GenBank/DDBJ whole genome shotgun (WGS) entry which is preliminary data.</text>
</comment>
<gene>
    <name evidence="2" type="ORF">E2986_12929</name>
</gene>
<proteinExistence type="predicted"/>